<evidence type="ECO:0000313" key="1">
    <source>
        <dbReference type="EMBL" id="MBB5432540.1"/>
    </source>
</evidence>
<proteinExistence type="predicted"/>
<dbReference type="PANTHER" id="PTHR33361:SF15">
    <property type="entry name" value="DUF885 FAMILY LIPOPROTEIN"/>
    <property type="match status" value="1"/>
</dbReference>
<keyword evidence="2" id="KW-1185">Reference proteome</keyword>
<name>A0A7W8QMH8_9ACTN</name>
<dbReference type="InterPro" id="IPR010281">
    <property type="entry name" value="DUF885"/>
</dbReference>
<reference evidence="1 2" key="1">
    <citation type="submission" date="2020-08" db="EMBL/GenBank/DDBJ databases">
        <title>Sequencing the genomes of 1000 actinobacteria strains.</title>
        <authorList>
            <person name="Klenk H.-P."/>
        </authorList>
    </citation>
    <scope>NUCLEOTIDE SEQUENCE [LARGE SCALE GENOMIC DNA]</scope>
    <source>
        <strain evidence="1 2">DSM 44551</strain>
    </source>
</reference>
<dbReference type="Proteomes" id="UP000572635">
    <property type="component" value="Unassembled WGS sequence"/>
</dbReference>
<gene>
    <name evidence="1" type="ORF">HDA36_002624</name>
</gene>
<sequence length="516" mass="56047">MDELPERLRAIADLRVPEMRVGAGRHEYDGITGDLSPDGVRDRLSRVGAGDALDDPHEEAHARIQEETLRYTLGELEEHRFNPLLHLDELDLSCYDRDYAPQSRRDAARLRHLEAWPAAVDAALAALDRVSAPIAEALLPAARGLAAGVPADAPEDVRTAALRAHALLVGHLEKAARDGDPSARLGAGALRRLMGAPEGIDVDLGRLAERADAERDRLMDRLAEATGRIEPGRPPLEVARDLVRDHPGPQGVLEAARTWTRLATAFTAERGLAPFHDGELEVSESPESQRWATAMLAWPGPAEPDSTTNYFITPPDPEWTEAEQEEWLEMFSATTLPAITVHEVAPGHYSHGRALRRARGPVARTFFSTAFIEGWAHYAEEVCVEEGFGAYAEAAVGGTFTAAHFETGVWLEALIRVTRLAAAIGVHTGEMTVADAAARFSADTALTGTAALAEAQRATFDPTYGRYTWGKLEIQALRERARREWGADFTPTRFHAALLSLGAPPLGLIGAALDRA</sequence>
<dbReference type="EMBL" id="JACHDB010000001">
    <property type="protein sequence ID" value="MBB5432540.1"/>
    <property type="molecule type" value="Genomic_DNA"/>
</dbReference>
<dbReference type="RefSeq" id="WP_184392095.1">
    <property type="nucleotide sequence ID" value="NZ_BAAAJD010000043.1"/>
</dbReference>
<evidence type="ECO:0000313" key="2">
    <source>
        <dbReference type="Proteomes" id="UP000572635"/>
    </source>
</evidence>
<organism evidence="1 2">
    <name type="scientific">Nocardiopsis composta</name>
    <dbReference type="NCBI Taxonomy" id="157465"/>
    <lineage>
        <taxon>Bacteria</taxon>
        <taxon>Bacillati</taxon>
        <taxon>Actinomycetota</taxon>
        <taxon>Actinomycetes</taxon>
        <taxon>Streptosporangiales</taxon>
        <taxon>Nocardiopsidaceae</taxon>
        <taxon>Nocardiopsis</taxon>
    </lineage>
</organism>
<comment type="caution">
    <text evidence="1">The sequence shown here is derived from an EMBL/GenBank/DDBJ whole genome shotgun (WGS) entry which is preliminary data.</text>
</comment>
<protein>
    <recommendedName>
        <fullName evidence="3">DUF885 domain-containing protein</fullName>
    </recommendedName>
</protein>
<dbReference type="PANTHER" id="PTHR33361">
    <property type="entry name" value="GLR0591 PROTEIN"/>
    <property type="match status" value="1"/>
</dbReference>
<dbReference type="Pfam" id="PF05960">
    <property type="entry name" value="DUF885"/>
    <property type="match status" value="1"/>
</dbReference>
<dbReference type="AlphaFoldDB" id="A0A7W8QMH8"/>
<accession>A0A7W8QMH8</accession>
<evidence type="ECO:0008006" key="3">
    <source>
        <dbReference type="Google" id="ProtNLM"/>
    </source>
</evidence>